<evidence type="ECO:0000313" key="2">
    <source>
        <dbReference type="EMBL" id="EDL80038.1"/>
    </source>
</evidence>
<accession>A6HPT7</accession>
<keyword evidence="1" id="KW-1133">Transmembrane helix</keyword>
<feature type="transmembrane region" description="Helical" evidence="1">
    <location>
        <begin position="6"/>
        <end position="28"/>
    </location>
</feature>
<dbReference type="PANTHER" id="PTHR10590:SF11">
    <property type="entry name" value="SODIUM_NUCLEOSIDE COTRANSPORTER 2"/>
    <property type="match status" value="1"/>
</dbReference>
<feature type="non-terminal residue" evidence="2">
    <location>
        <position position="100"/>
    </location>
</feature>
<dbReference type="EMBL" id="CH473949">
    <property type="protein sequence ID" value="EDL80038.1"/>
    <property type="molecule type" value="Genomic_DNA"/>
</dbReference>
<evidence type="ECO:0000256" key="1">
    <source>
        <dbReference type="SAM" id="Phobius"/>
    </source>
</evidence>
<keyword evidence="1" id="KW-0812">Transmembrane</keyword>
<protein>
    <submittedName>
        <fullName evidence="2">RCG26622</fullName>
    </submittedName>
</protein>
<sequence>MTLSEIHAVMTGGFATIAGTVLGAFISFGVRHSQQNRSWCTHVEPYSGANPHLALQIDASSLISASVMAAPCALALSKLVYPEVEESKFKSKEGVKLPRG</sequence>
<dbReference type="GO" id="GO:0005337">
    <property type="term" value="F:nucleoside transmembrane transporter activity"/>
    <property type="evidence" value="ECO:0007669"/>
    <property type="project" value="InterPro"/>
</dbReference>
<organism evidence="2 3">
    <name type="scientific">Rattus norvegicus</name>
    <name type="common">Rat</name>
    <dbReference type="NCBI Taxonomy" id="10116"/>
    <lineage>
        <taxon>Eukaryota</taxon>
        <taxon>Metazoa</taxon>
        <taxon>Chordata</taxon>
        <taxon>Craniata</taxon>
        <taxon>Vertebrata</taxon>
        <taxon>Euteleostomi</taxon>
        <taxon>Mammalia</taxon>
        <taxon>Eutheria</taxon>
        <taxon>Euarchontoglires</taxon>
        <taxon>Glires</taxon>
        <taxon>Rodentia</taxon>
        <taxon>Myomorpha</taxon>
        <taxon>Muroidea</taxon>
        <taxon>Muridae</taxon>
        <taxon>Murinae</taxon>
        <taxon>Rattus</taxon>
    </lineage>
</organism>
<name>A6HPT7_RAT</name>
<dbReference type="Proteomes" id="UP000234681">
    <property type="component" value="Chromosome 3"/>
</dbReference>
<keyword evidence="1" id="KW-0472">Membrane</keyword>
<evidence type="ECO:0000313" key="3">
    <source>
        <dbReference type="Proteomes" id="UP000234681"/>
    </source>
</evidence>
<dbReference type="GO" id="GO:0016020">
    <property type="term" value="C:membrane"/>
    <property type="evidence" value="ECO:0007669"/>
    <property type="project" value="InterPro"/>
</dbReference>
<reference evidence="3" key="1">
    <citation type="submission" date="2005-09" db="EMBL/GenBank/DDBJ databases">
        <authorList>
            <person name="Mural R.J."/>
            <person name="Li P.W."/>
            <person name="Adams M.D."/>
            <person name="Amanatides P.G."/>
            <person name="Baden-Tillson H."/>
            <person name="Barnstead M."/>
            <person name="Chin S.H."/>
            <person name="Dew I."/>
            <person name="Evans C.A."/>
            <person name="Ferriera S."/>
            <person name="Flanigan M."/>
            <person name="Fosler C."/>
            <person name="Glodek A."/>
            <person name="Gu Z."/>
            <person name="Holt R.A."/>
            <person name="Jennings D."/>
            <person name="Kraft C.L."/>
            <person name="Lu F."/>
            <person name="Nguyen T."/>
            <person name="Nusskern D.R."/>
            <person name="Pfannkoch C.M."/>
            <person name="Sitter C."/>
            <person name="Sutton G.G."/>
            <person name="Venter J.C."/>
            <person name="Wang Z."/>
            <person name="Woodage T."/>
            <person name="Zheng X.H."/>
            <person name="Zhong F."/>
        </authorList>
    </citation>
    <scope>NUCLEOTIDE SEQUENCE [LARGE SCALE GENOMIC DNA]</scope>
    <source>
        <strain>BN</strain>
        <strain evidence="3">Sprague-Dawley</strain>
    </source>
</reference>
<proteinExistence type="predicted"/>
<dbReference type="InterPro" id="IPR008276">
    <property type="entry name" value="C_nuclsd_transpt"/>
</dbReference>
<dbReference type="PANTHER" id="PTHR10590">
    <property type="entry name" value="SODIUM/NUCLEOSIDE COTRANSPORTER"/>
    <property type="match status" value="1"/>
</dbReference>
<dbReference type="AlphaFoldDB" id="A6HPT7"/>
<gene>
    <name evidence="2" type="ORF">rCG_26622</name>
</gene>